<dbReference type="Proteomes" id="UP000422736">
    <property type="component" value="Chromosome 8"/>
</dbReference>
<evidence type="ECO:0000313" key="2">
    <source>
        <dbReference type="EMBL" id="QGN17651.1"/>
    </source>
</evidence>
<protein>
    <submittedName>
        <fullName evidence="2">Protein CMS1</fullName>
    </submittedName>
</protein>
<name>A0ABX6EZM0_KLUMA</name>
<feature type="compositionally biased region" description="Basic and acidic residues" evidence="1">
    <location>
        <begin position="35"/>
        <end position="54"/>
    </location>
</feature>
<reference evidence="2 3" key="1">
    <citation type="submission" date="2016-03" db="EMBL/GenBank/DDBJ databases">
        <title>How can Kluyveromyces marxianus grow so fast - potential evolutionary course in Saccharomyces Complex revealed by comparative genomics.</title>
        <authorList>
            <person name="Mo W."/>
            <person name="Lu W."/>
            <person name="Yang X."/>
            <person name="Qi J."/>
            <person name="Lv H."/>
        </authorList>
    </citation>
    <scope>NUCLEOTIDE SEQUENCE [LARGE SCALE GENOMIC DNA]</scope>
    <source>
        <strain evidence="2 3">FIM1</strain>
    </source>
</reference>
<feature type="compositionally biased region" description="Basic and acidic residues" evidence="1">
    <location>
        <begin position="80"/>
        <end position="91"/>
    </location>
</feature>
<evidence type="ECO:0000256" key="1">
    <source>
        <dbReference type="SAM" id="MobiDB-lite"/>
    </source>
</evidence>
<feature type="compositionally biased region" description="Acidic residues" evidence="1">
    <location>
        <begin position="24"/>
        <end position="34"/>
    </location>
</feature>
<feature type="compositionally biased region" description="Low complexity" evidence="1">
    <location>
        <begin position="213"/>
        <end position="225"/>
    </location>
</feature>
<dbReference type="PANTHER" id="PTHR24030">
    <property type="entry name" value="PROTEIN CMSS1"/>
    <property type="match status" value="1"/>
</dbReference>
<evidence type="ECO:0000313" key="3">
    <source>
        <dbReference type="Proteomes" id="UP000422736"/>
    </source>
</evidence>
<proteinExistence type="predicted"/>
<dbReference type="PANTHER" id="PTHR24030:SF0">
    <property type="entry name" value="PROTEIN CMSS1"/>
    <property type="match status" value="1"/>
</dbReference>
<reference evidence="2 3" key="2">
    <citation type="submission" date="2019-11" db="EMBL/GenBank/DDBJ databases">
        <authorList>
            <person name="Lu H."/>
        </authorList>
    </citation>
    <scope>NUCLEOTIDE SEQUENCE [LARGE SCALE GENOMIC DNA]</scope>
    <source>
        <strain evidence="2 3">FIM1</strain>
    </source>
</reference>
<organism evidence="2 3">
    <name type="scientific">Kluyveromyces marxianus</name>
    <name type="common">Yeast</name>
    <name type="synonym">Candida kefyr</name>
    <dbReference type="NCBI Taxonomy" id="4911"/>
    <lineage>
        <taxon>Eukaryota</taxon>
        <taxon>Fungi</taxon>
        <taxon>Dikarya</taxon>
        <taxon>Ascomycota</taxon>
        <taxon>Saccharomycotina</taxon>
        <taxon>Saccharomycetes</taxon>
        <taxon>Saccharomycetales</taxon>
        <taxon>Saccharomycetaceae</taxon>
        <taxon>Kluyveromyces</taxon>
    </lineage>
</organism>
<feature type="region of interest" description="Disordered" evidence="1">
    <location>
        <begin position="205"/>
        <end position="238"/>
    </location>
</feature>
<gene>
    <name evidence="2" type="primary">CMS1</name>
    <name evidence="2" type="ORF">FIM1_4858</name>
</gene>
<sequence>MSYAADDLDDGLDYAVEEDHVVLEEAEDGDVVESDDNHHLENEETDKKRPLEEDKKDDDDEGKTLSKRQKKLAKSSLHQKKLERMEYERSQKKNLPKSSVDQIVEYLATLIREKNPDLSALELDELYFKKQDFLSTERYEKERSLSNFQDFINTFSKAPRAIILSLSNLRVADVYRSVNGHQNAVKLFSKNKFKDDLTRVEDLLGSSSKDAKGNNNNKNNNNNNKKNNKKGKGAAAADKGKPQDIKYFISTPTRLLKLIENTELFFQGKEKLDIFIDASYLDPKNNTIFTADDFTVLCKVLKEFRKKKSSVKILLF</sequence>
<accession>A0ABX6EZM0</accession>
<keyword evidence="3" id="KW-1185">Reference proteome</keyword>
<dbReference type="InterPro" id="IPR032704">
    <property type="entry name" value="Cms1"/>
</dbReference>
<feature type="compositionally biased region" description="Basic residues" evidence="1">
    <location>
        <begin position="65"/>
        <end position="79"/>
    </location>
</feature>
<feature type="compositionally biased region" description="Acidic residues" evidence="1">
    <location>
        <begin position="1"/>
        <end position="16"/>
    </location>
</feature>
<feature type="region of interest" description="Disordered" evidence="1">
    <location>
        <begin position="1"/>
        <end position="94"/>
    </location>
</feature>
<dbReference type="EMBL" id="CP015060">
    <property type="protein sequence ID" value="QGN17651.1"/>
    <property type="molecule type" value="Genomic_DNA"/>
</dbReference>
<dbReference type="Pfam" id="PF14617">
    <property type="entry name" value="CMS1"/>
    <property type="match status" value="1"/>
</dbReference>